<dbReference type="InterPro" id="IPR008220">
    <property type="entry name" value="HAT_MetX-like"/>
</dbReference>
<comment type="similarity">
    <text evidence="2">Belongs to the AB hydrolase superfamily. MetX family.</text>
</comment>
<comment type="caution">
    <text evidence="2">Lacks conserved residue(s) required for the propagation of feature annotation.</text>
</comment>
<dbReference type="SUPFAM" id="SSF53474">
    <property type="entry name" value="alpha/beta-Hydrolases"/>
    <property type="match status" value="1"/>
</dbReference>
<feature type="active site" evidence="2">
    <location>
        <position position="331"/>
    </location>
</feature>
<evidence type="ECO:0000259" key="4">
    <source>
        <dbReference type="Pfam" id="PF00561"/>
    </source>
</evidence>
<comment type="catalytic activity">
    <reaction evidence="2">
        <text>L-homoserine + acetyl-CoA = O-acetyl-L-homoserine + CoA</text>
        <dbReference type="Rhea" id="RHEA:13701"/>
        <dbReference type="ChEBI" id="CHEBI:57287"/>
        <dbReference type="ChEBI" id="CHEBI:57288"/>
        <dbReference type="ChEBI" id="CHEBI:57476"/>
        <dbReference type="ChEBI" id="CHEBI:57716"/>
        <dbReference type="EC" id="2.3.1.31"/>
    </reaction>
</comment>
<evidence type="ECO:0000313" key="6">
    <source>
        <dbReference type="Proteomes" id="UP001595701"/>
    </source>
</evidence>
<dbReference type="Gene3D" id="3.40.50.1820">
    <property type="entry name" value="alpha/beta hydrolase"/>
    <property type="match status" value="1"/>
</dbReference>
<keyword evidence="6" id="KW-1185">Reference proteome</keyword>
<dbReference type="HAMAP" id="MF_00296">
    <property type="entry name" value="MetX_acyltransf"/>
    <property type="match status" value="1"/>
</dbReference>
<feature type="binding site" evidence="2">
    <location>
        <position position="362"/>
    </location>
    <ligand>
        <name>substrate</name>
    </ligand>
</feature>
<dbReference type="NCBIfam" id="TIGR01392">
    <property type="entry name" value="homoserO_Ac_trn"/>
    <property type="match status" value="1"/>
</dbReference>
<dbReference type="Proteomes" id="UP001595701">
    <property type="component" value="Unassembled WGS sequence"/>
</dbReference>
<comment type="subcellular location">
    <subcellularLocation>
        <location evidence="2">Cytoplasm</location>
    </subcellularLocation>
</comment>
<comment type="pathway">
    <text evidence="2">Amino-acid biosynthesis; L-methionine biosynthesis via de novo pathway; O-acetyl-L-homoserine from L-homoserine: step 1/1.</text>
</comment>
<dbReference type="NCBIfam" id="NF001209">
    <property type="entry name" value="PRK00175.1"/>
    <property type="match status" value="1"/>
</dbReference>
<reference evidence="6" key="1">
    <citation type="journal article" date="2019" name="Int. J. Syst. Evol. Microbiol.">
        <title>The Global Catalogue of Microorganisms (GCM) 10K type strain sequencing project: providing services to taxonomists for standard genome sequencing and annotation.</title>
        <authorList>
            <consortium name="The Broad Institute Genomics Platform"/>
            <consortium name="The Broad Institute Genome Sequencing Center for Infectious Disease"/>
            <person name="Wu L."/>
            <person name="Ma J."/>
        </authorList>
    </citation>
    <scope>NUCLEOTIDE SEQUENCE [LARGE SCALE GENOMIC DNA]</scope>
    <source>
        <strain evidence="6">CGMCC 4.7035</strain>
    </source>
</reference>
<feature type="binding site" evidence="2">
    <location>
        <position position="238"/>
    </location>
    <ligand>
        <name>substrate</name>
    </ligand>
</feature>
<dbReference type="PANTHER" id="PTHR32268">
    <property type="entry name" value="HOMOSERINE O-ACETYLTRANSFERASE"/>
    <property type="match status" value="1"/>
</dbReference>
<dbReference type="EC" id="2.3.1.31" evidence="2"/>
<evidence type="ECO:0000256" key="3">
    <source>
        <dbReference type="SAM" id="MobiDB-lite"/>
    </source>
</evidence>
<keyword evidence="2 5" id="KW-0012">Acyltransferase</keyword>
<sequence length="380" mass="40720">MSAVPAPEVPLPPATGAWQEGDPPGRRQWYALEKPLPLEAGGELPGVRLAFETWGQLAPDRSNAVLVLHALTGDSHVTGPAGPGHPAPGWWAGLVGPGLALDTERWFVVAPNVLGGCQGSTGPASYRPDGRRWGGAFPFLTQRDQVAAEQELTDSLGIDHWALVVGGSMGGMRALEWAVTYPDRTEALLLLATTAAATAEQIAWANVQLHAIRSDPHWHGGDYHDTGRGPHAGLGLARRLAHVTYRSEPELQLRFGRTPQGAEDPWNGGRYQVESYLDHQATKLVRRFDAGSYVVLAEAMNAHDLGRDRGGTRGALGRVTARTLVAGVDSDRLYPPAQQAELAALIPGADRLRVVESPYGHDGFLIETDQIADLVGELTE</sequence>
<evidence type="ECO:0000313" key="5">
    <source>
        <dbReference type="EMBL" id="MFC3572669.1"/>
    </source>
</evidence>
<keyword evidence="2" id="KW-0028">Amino-acid biosynthesis</keyword>
<keyword evidence="2" id="KW-0963">Cytoplasm</keyword>
<dbReference type="InterPro" id="IPR000073">
    <property type="entry name" value="AB_hydrolase_1"/>
</dbReference>
<dbReference type="Pfam" id="PF00561">
    <property type="entry name" value="Abhydrolase_1"/>
    <property type="match status" value="1"/>
</dbReference>
<feature type="active site" evidence="2">
    <location>
        <position position="361"/>
    </location>
</feature>
<proteinExistence type="inferred from homology"/>
<gene>
    <name evidence="2" type="primary">metXA</name>
    <name evidence="5" type="ORF">ACFOZ0_05115</name>
</gene>
<evidence type="ECO:0000256" key="2">
    <source>
        <dbReference type="HAMAP-Rule" id="MF_00296"/>
    </source>
</evidence>
<keyword evidence="2" id="KW-0486">Methionine biosynthesis</keyword>
<comment type="caution">
    <text evidence="5">The sequence shown here is derived from an EMBL/GenBank/DDBJ whole genome shotgun (WGS) entry which is preliminary data.</text>
</comment>
<dbReference type="EMBL" id="JBHRWR010000002">
    <property type="protein sequence ID" value="MFC3572669.1"/>
    <property type="molecule type" value="Genomic_DNA"/>
</dbReference>
<feature type="domain" description="AB hydrolase-1" evidence="4">
    <location>
        <begin position="63"/>
        <end position="366"/>
    </location>
</feature>
<comment type="function">
    <text evidence="2">Transfers an acetyl group from acetyl-CoA to L-homoserine, forming acetyl-L-homoserine.</text>
</comment>
<feature type="active site" description="Nucleophile" evidence="2">
    <location>
        <position position="168"/>
    </location>
</feature>
<dbReference type="RefSeq" id="WP_310781134.1">
    <property type="nucleotide sequence ID" value="NZ_JBHRWR010000002.1"/>
</dbReference>
<comment type="subunit">
    <text evidence="2">Homodimer.</text>
</comment>
<accession>A0ABV7S6H7</accession>
<organism evidence="5 6">
    <name type="scientific">Streptomyces yaanensis</name>
    <dbReference type="NCBI Taxonomy" id="1142239"/>
    <lineage>
        <taxon>Bacteria</taxon>
        <taxon>Bacillati</taxon>
        <taxon>Actinomycetota</taxon>
        <taxon>Actinomycetes</taxon>
        <taxon>Kitasatosporales</taxon>
        <taxon>Streptomycetaceae</taxon>
        <taxon>Streptomyces</taxon>
    </lineage>
</organism>
<feature type="region of interest" description="Disordered" evidence="3">
    <location>
        <begin position="1"/>
        <end position="24"/>
    </location>
</feature>
<evidence type="ECO:0000256" key="1">
    <source>
        <dbReference type="ARBA" id="ARBA00022679"/>
    </source>
</evidence>
<protein>
    <recommendedName>
        <fullName evidence="2">Homoserine O-acetyltransferase</fullName>
        <shortName evidence="2">HAT</shortName>
        <ecNumber evidence="2">2.3.1.31</ecNumber>
    </recommendedName>
    <alternativeName>
        <fullName evidence="2">Homoserine transacetylase</fullName>
        <shortName evidence="2">HTA</shortName>
    </alternativeName>
</protein>
<keyword evidence="1 2" id="KW-0808">Transferase</keyword>
<dbReference type="InterPro" id="IPR029058">
    <property type="entry name" value="AB_hydrolase_fold"/>
</dbReference>
<dbReference type="PIRSF" id="PIRSF000443">
    <property type="entry name" value="Homoser_Ac_trans"/>
    <property type="match status" value="1"/>
</dbReference>
<dbReference type="PANTHER" id="PTHR32268:SF11">
    <property type="entry name" value="HOMOSERINE O-ACETYLTRANSFERASE"/>
    <property type="match status" value="1"/>
</dbReference>
<dbReference type="GO" id="GO:0004414">
    <property type="term" value="F:homoserine O-acetyltransferase activity"/>
    <property type="evidence" value="ECO:0007669"/>
    <property type="project" value="UniProtKB-EC"/>
</dbReference>
<name>A0ABV7S6H7_9ACTN</name>